<evidence type="ECO:0000313" key="2">
    <source>
        <dbReference type="EMBL" id="XBH02057.1"/>
    </source>
</evidence>
<dbReference type="RefSeq" id="WP_406694800.1">
    <property type="nucleotide sequence ID" value="NZ_CP155447.1"/>
</dbReference>
<dbReference type="SUPFAM" id="SSF51430">
    <property type="entry name" value="NAD(P)-linked oxidoreductase"/>
    <property type="match status" value="1"/>
</dbReference>
<dbReference type="PANTHER" id="PTHR43312">
    <property type="entry name" value="D-THREO-ALDOSE 1-DEHYDROGENASE"/>
    <property type="match status" value="1"/>
</dbReference>
<reference evidence="2" key="1">
    <citation type="submission" date="2024-05" db="EMBL/GenBank/DDBJ databases">
        <title>Planctomycetes of the genus Singulisphaera possess chitinolytic capabilities.</title>
        <authorList>
            <person name="Ivanova A."/>
        </authorList>
    </citation>
    <scope>NUCLEOTIDE SEQUENCE</scope>
    <source>
        <strain evidence="2">Ch08T</strain>
    </source>
</reference>
<evidence type="ECO:0000259" key="1">
    <source>
        <dbReference type="Pfam" id="PF00248"/>
    </source>
</evidence>
<proteinExistence type="predicted"/>
<dbReference type="InterPro" id="IPR023210">
    <property type="entry name" value="NADP_OxRdtase_dom"/>
</dbReference>
<dbReference type="InterPro" id="IPR036812">
    <property type="entry name" value="NAD(P)_OxRdtase_dom_sf"/>
</dbReference>
<dbReference type="Gene3D" id="3.20.20.100">
    <property type="entry name" value="NADP-dependent oxidoreductase domain"/>
    <property type="match status" value="1"/>
</dbReference>
<dbReference type="EMBL" id="CP155447">
    <property type="protein sequence ID" value="XBH02057.1"/>
    <property type="molecule type" value="Genomic_DNA"/>
</dbReference>
<protein>
    <submittedName>
        <fullName evidence="2">Aldo/keto reductase</fullName>
    </submittedName>
</protein>
<dbReference type="InterPro" id="IPR053135">
    <property type="entry name" value="AKR2_Oxidoreductase"/>
</dbReference>
<dbReference type="PROSITE" id="PS51318">
    <property type="entry name" value="TAT"/>
    <property type="match status" value="1"/>
</dbReference>
<dbReference type="InterPro" id="IPR006311">
    <property type="entry name" value="TAT_signal"/>
</dbReference>
<dbReference type="PANTHER" id="PTHR43312:SF1">
    <property type="entry name" value="NADP-DEPENDENT OXIDOREDUCTASE DOMAIN-CONTAINING PROTEIN"/>
    <property type="match status" value="1"/>
</dbReference>
<name>A0AAU7CAS5_9BACT</name>
<gene>
    <name evidence="2" type="ORF">V5E97_27525</name>
</gene>
<dbReference type="AlphaFoldDB" id="A0AAU7CAS5"/>
<accession>A0AAU7CAS5</accession>
<dbReference type="Pfam" id="PF00248">
    <property type="entry name" value="Aldo_ket_red"/>
    <property type="match status" value="1"/>
</dbReference>
<feature type="domain" description="NADP-dependent oxidoreductase" evidence="1">
    <location>
        <begin position="76"/>
        <end position="262"/>
    </location>
</feature>
<organism evidence="2">
    <name type="scientific">Singulisphaera sp. Ch08</name>
    <dbReference type="NCBI Taxonomy" id="3120278"/>
    <lineage>
        <taxon>Bacteria</taxon>
        <taxon>Pseudomonadati</taxon>
        <taxon>Planctomycetota</taxon>
        <taxon>Planctomycetia</taxon>
        <taxon>Isosphaerales</taxon>
        <taxon>Isosphaeraceae</taxon>
        <taxon>Singulisphaera</taxon>
    </lineage>
</organism>
<sequence length="420" mass="46127">MADADSNPMRRRTFIQKGAAATVAATALTPVASLAQDNTPGSPKPLEIPKRMLGKTGVQVTILNGGTARAPGALDRMLRFEYSHGVRFFDTAASYGTEDAFKQWFAAMPEVRPRIFLATKDGVARPSDMIKRIDLRLEALGTDYIDLLYFHALSGKAVDYGLTGNEMEWPKSKEMKEAIDAIKKTGKVRFVGFATHDQRRAEQLEIAAEGGLMDVVMVAMNPWLEKDSRLNRAIDACYEKKIGVVAMKVVAGHLGLSGFERNLKQLRLQAPVLKQRGLNPYQGILQAIWSDERIAAACVSMANTDQVSQNSDAARRFEPMNPSEIHGLRAALLDAGPIMCAACDGRCGRAAGTAARLADLTRFLTYHEHHGACRWAREAYSLLTEEERNWHGADLDAARAACPTKLNFAQLLPEVDRLLG</sequence>